<keyword evidence="3" id="KW-1185">Reference proteome</keyword>
<organism evidence="2 3">
    <name type="scientific">Methylocucumis oryzae</name>
    <dbReference type="NCBI Taxonomy" id="1632867"/>
    <lineage>
        <taxon>Bacteria</taxon>
        <taxon>Pseudomonadati</taxon>
        <taxon>Pseudomonadota</taxon>
        <taxon>Gammaproteobacteria</taxon>
        <taxon>Methylococcales</taxon>
        <taxon>Methylococcaceae</taxon>
        <taxon>Methylocucumis</taxon>
    </lineage>
</organism>
<dbReference type="EMBL" id="LAJX01000018">
    <property type="protein sequence ID" value="KJV07758.1"/>
    <property type="molecule type" value="Genomic_DNA"/>
</dbReference>
<dbReference type="InterPro" id="IPR036112">
    <property type="entry name" value="ComA_synth_sf"/>
</dbReference>
<dbReference type="Pfam" id="PF02679">
    <property type="entry name" value="ComA"/>
    <property type="match status" value="1"/>
</dbReference>
<dbReference type="SUPFAM" id="SSF102110">
    <property type="entry name" value="(2r)-phospho-3-sulfolactate synthase ComA"/>
    <property type="match status" value="1"/>
</dbReference>
<accession>A0A0F3IMK5</accession>
<dbReference type="OrthoDB" id="7809088at2"/>
<evidence type="ECO:0000313" key="2">
    <source>
        <dbReference type="EMBL" id="KJV07758.1"/>
    </source>
</evidence>
<dbReference type="InterPro" id="IPR013785">
    <property type="entry name" value="Aldolase_TIM"/>
</dbReference>
<dbReference type="PANTHER" id="PTHR48413">
    <property type="match status" value="1"/>
</dbReference>
<dbReference type="PANTHER" id="PTHR48413:SF1">
    <property type="entry name" value="PROTEIN HEAT-STRESS-ASSOCIATED 32"/>
    <property type="match status" value="1"/>
</dbReference>
<gene>
    <name evidence="2" type="ORF">VZ94_02515</name>
</gene>
<dbReference type="PATRIC" id="fig|1632867.3.peg.1893"/>
<dbReference type="InterPro" id="IPR003830">
    <property type="entry name" value="ComA_synth"/>
</dbReference>
<comment type="caution">
    <text evidence="2">The sequence shown here is derived from an EMBL/GenBank/DDBJ whole genome shotgun (WGS) entry which is preliminary data.</text>
</comment>
<protein>
    <submittedName>
        <fullName evidence="2">Phosphosulfolactate synthase</fullName>
    </submittedName>
</protein>
<proteinExistence type="inferred from homology"/>
<comment type="similarity">
    <text evidence="1">Belongs to the phosphosulfolactate synthase family.</text>
</comment>
<evidence type="ECO:0000256" key="1">
    <source>
        <dbReference type="ARBA" id="ARBA00010424"/>
    </source>
</evidence>
<dbReference type="AlphaFoldDB" id="A0A0F3IMK5"/>
<name>A0A0F3IMK5_9GAMM</name>
<dbReference type="RefSeq" id="WP_045778030.1">
    <property type="nucleotide sequence ID" value="NZ_LAJX01000018.1"/>
</dbReference>
<evidence type="ECO:0000313" key="3">
    <source>
        <dbReference type="Proteomes" id="UP000033684"/>
    </source>
</evidence>
<reference evidence="2 3" key="2">
    <citation type="journal article" date="2016" name="Microb. Ecol.">
        <title>Genome Characteristics of a Novel Type I Methanotroph (Sn10-6) Isolated from a Flooded Indian Rice Field.</title>
        <authorList>
            <person name="Rahalkar M.C."/>
            <person name="Pandit P.S."/>
            <person name="Dhakephalkar P.K."/>
            <person name="Pore S."/>
            <person name="Arora P."/>
            <person name="Kapse N."/>
        </authorList>
    </citation>
    <scope>NUCLEOTIDE SEQUENCE [LARGE SCALE GENOMIC DNA]</scope>
    <source>
        <strain evidence="2 3">Sn10-6</strain>
    </source>
</reference>
<sequence>MSELAWHTIIRGQREARVEKPRKTGCTMVMDVGKSLQETESILQTSARYIDHWKFGFGTSVFMEKSLLQDKLALIAENNILTFPGGTLLEVALLTQHCRVYMTHAKALGFSAVEISDGILPIPRFRRQRIIDCALNAGLIPITEVGKKDPKRQPTPEQIAEEIMQDIEWGAAWVILEGRESGHSVGVFDDAGNVDEFDVDTIIGLIGDKSDWLIWEAPMKAQQAYFIEKFGANAGLGNIPIDQVLAVEALRNGLRFDTLNRLASKLVREGGWDPAQVESHAGNIVMSLPNAHEL</sequence>
<reference evidence="3" key="1">
    <citation type="submission" date="2015-03" db="EMBL/GenBank/DDBJ databases">
        <title>Draft genome sequence of a novel methanotroph (Sn10-6) isolated from flooded ricefield rhizosphere in India.</title>
        <authorList>
            <person name="Pandit P.S."/>
            <person name="Pore S.D."/>
            <person name="Arora P."/>
            <person name="Kapse N.G."/>
            <person name="Dhakephalkar P.K."/>
            <person name="Rahalkar M.C."/>
        </authorList>
    </citation>
    <scope>NUCLEOTIDE SEQUENCE [LARGE SCALE GENOMIC DNA]</scope>
    <source>
        <strain evidence="3">Sn10-6</strain>
    </source>
</reference>
<dbReference type="Proteomes" id="UP000033684">
    <property type="component" value="Unassembled WGS sequence"/>
</dbReference>
<dbReference type="Gene3D" id="3.20.20.70">
    <property type="entry name" value="Aldolase class I"/>
    <property type="match status" value="1"/>
</dbReference>